<dbReference type="InterPro" id="IPR010286">
    <property type="entry name" value="METTL16/RlmF"/>
</dbReference>
<dbReference type="Pfam" id="PF05971">
    <property type="entry name" value="Methyltransf_10"/>
    <property type="match status" value="1"/>
</dbReference>
<name>A0A3P3Y0E9_PLABS</name>
<dbReference type="EMBL" id="OVEO01000001">
    <property type="protein sequence ID" value="SPQ93599.1"/>
    <property type="molecule type" value="Genomic_DNA"/>
</dbReference>
<dbReference type="SUPFAM" id="SSF52058">
    <property type="entry name" value="L domain-like"/>
    <property type="match status" value="1"/>
</dbReference>
<dbReference type="InterPro" id="IPR001611">
    <property type="entry name" value="Leu-rich_rpt"/>
</dbReference>
<geneLocation type="mitochondrion" evidence="6"/>
<dbReference type="SMART" id="SM00369">
    <property type="entry name" value="LRR_TYP"/>
    <property type="match status" value="10"/>
</dbReference>
<dbReference type="CDD" id="cd02440">
    <property type="entry name" value="AdoMet_MTases"/>
    <property type="match status" value="1"/>
</dbReference>
<accession>A0A3P3Y0E9</accession>
<evidence type="ECO:0000256" key="3">
    <source>
        <dbReference type="ARBA" id="ARBA00022679"/>
    </source>
</evidence>
<keyword evidence="1" id="KW-0489">Methyltransferase</keyword>
<dbReference type="AlphaFoldDB" id="A0A3P3Y0E9"/>
<dbReference type="Pfam" id="PF13855">
    <property type="entry name" value="LRR_8"/>
    <property type="match status" value="3"/>
</dbReference>
<dbReference type="PROSITE" id="PS51450">
    <property type="entry name" value="LRR"/>
    <property type="match status" value="3"/>
</dbReference>
<dbReference type="InterPro" id="IPR032675">
    <property type="entry name" value="LRR_dom_sf"/>
</dbReference>
<dbReference type="SUPFAM" id="SSF52075">
    <property type="entry name" value="Outer arm dynein light chain 1"/>
    <property type="match status" value="1"/>
</dbReference>
<organism evidence="6 7">
    <name type="scientific">Plasmodiophora brassicae</name>
    <name type="common">Clubroot disease agent</name>
    <dbReference type="NCBI Taxonomy" id="37360"/>
    <lineage>
        <taxon>Eukaryota</taxon>
        <taxon>Sar</taxon>
        <taxon>Rhizaria</taxon>
        <taxon>Endomyxa</taxon>
        <taxon>Phytomyxea</taxon>
        <taxon>Plasmodiophorida</taxon>
        <taxon>Plasmodiophoridae</taxon>
        <taxon>Plasmodiophora</taxon>
    </lineage>
</organism>
<keyword evidence="4" id="KW-0677">Repeat</keyword>
<dbReference type="InterPro" id="IPR003591">
    <property type="entry name" value="Leu-rich_rpt_typical-subtyp"/>
</dbReference>
<dbReference type="SMART" id="SM00364">
    <property type="entry name" value="LRR_BAC"/>
    <property type="match status" value="5"/>
</dbReference>
<evidence type="ECO:0000256" key="1">
    <source>
        <dbReference type="ARBA" id="ARBA00022603"/>
    </source>
</evidence>
<evidence type="ECO:0000256" key="4">
    <source>
        <dbReference type="ARBA" id="ARBA00022737"/>
    </source>
</evidence>
<keyword evidence="3" id="KW-0808">Transferase</keyword>
<dbReference type="PANTHER" id="PTHR13393:SF0">
    <property type="entry name" value="RNA N6-ADENOSINE-METHYLTRANSFERASE METTL16"/>
    <property type="match status" value="1"/>
</dbReference>
<evidence type="ECO:0008006" key="8">
    <source>
        <dbReference type="Google" id="ProtNLM"/>
    </source>
</evidence>
<dbReference type="Proteomes" id="UP000290189">
    <property type="component" value="Unassembled WGS sequence"/>
</dbReference>
<keyword evidence="6" id="KW-0496">Mitochondrion</keyword>
<dbReference type="GO" id="GO:0070475">
    <property type="term" value="P:rRNA base methylation"/>
    <property type="evidence" value="ECO:0007669"/>
    <property type="project" value="TreeGrafter"/>
</dbReference>
<evidence type="ECO:0000256" key="2">
    <source>
        <dbReference type="ARBA" id="ARBA00022614"/>
    </source>
</evidence>
<dbReference type="InterPro" id="IPR029063">
    <property type="entry name" value="SAM-dependent_MTases_sf"/>
</dbReference>
<sequence>MARRSHGLDAAIKAARRTGKLNVSGHDLDCLPDQVWSLEAPGDERWWEGHDLEILDASNNEIGELPDSFGGVTMASLRSLNLSRNAIEQLTEAISDLAALESLDVSCNRLAALPQFLPANLKLLDVSHNRLTRLPDVLPPPLLVLKATHNSLSEIGESSLQSCPLLKTLWLTNNSLDALPLSVGYLTDLTEFRCTSNRLQSLPKEVAQLRHLSSISLSNNMLHGSVSVPEAAVDLNLQFNHLKHLDFCLIATKLVSLDVSNNSIVEVPSSIGRLGCLKVLNLKCNDLNDLPNELGWMSSLSSIFVSGNPLRRIRSAIWSKGTDTLKEYLRKRSSQEEAPEGTTSLIEEHREAFKPEDDRKRVVATASQVDLSKQGFEVIPDSLFSSPMSSIVVLDISRNRVRSLLPLSGLTSLRALHADFNEVSQVEGVPLSIVELSLNNNFIEVLDDCVVQFVNLRSLSLNNNKLCQLPLVLAGLPTLTALSMVGNPIRMGKRRKPSSDASAERHHPRSPYYSSPPDFERLAELYEEFRPFVRPTGSGYVTIDWNDPQALLAVTRVLLRHDFGLQFSLPEHHLCPPVPQRLNYICWIEELLSFLQLPSGEEIWGIDIGTGASAIFPLLGQSKGWKFLATEIDPESVESARKNISDNRLEGRIEVVQSPSARDVLVGVIPERTKYHFTVCNPPFFDDLQQTGLNAKRVCRATPSELVCPGGEVEFVAQIVRESVVLRDRISWFTTMIGKKSSLIELQRLIRDVNPVCVRTTTFTQDVVNAIRSEPVRICTNAVGV</sequence>
<keyword evidence="2" id="KW-0433">Leucine-rich repeat</keyword>
<evidence type="ECO:0000256" key="5">
    <source>
        <dbReference type="SAM" id="MobiDB-lite"/>
    </source>
</evidence>
<feature type="region of interest" description="Disordered" evidence="5">
    <location>
        <begin position="490"/>
        <end position="515"/>
    </location>
</feature>
<dbReference type="Gene3D" id="3.40.50.150">
    <property type="entry name" value="Vaccinia Virus protein VP39"/>
    <property type="match status" value="1"/>
</dbReference>
<gene>
    <name evidence="6" type="ORF">PLBR_LOCUS814</name>
</gene>
<proteinExistence type="predicted"/>
<dbReference type="GO" id="GO:0005634">
    <property type="term" value="C:nucleus"/>
    <property type="evidence" value="ECO:0007669"/>
    <property type="project" value="TreeGrafter"/>
</dbReference>
<reference evidence="6 7" key="1">
    <citation type="submission" date="2018-03" db="EMBL/GenBank/DDBJ databases">
        <authorList>
            <person name="Fogelqvist J."/>
        </authorList>
    </citation>
    <scope>NUCLEOTIDE SEQUENCE [LARGE SCALE GENOMIC DNA]</scope>
</reference>
<protein>
    <recommendedName>
        <fullName evidence="8">U6 small nuclear RNA (adenine-(43)-N(6))-methyltransferase</fullName>
    </recommendedName>
</protein>
<dbReference type="Gene3D" id="3.80.10.10">
    <property type="entry name" value="Ribonuclease Inhibitor"/>
    <property type="match status" value="3"/>
</dbReference>
<dbReference type="GO" id="GO:0008168">
    <property type="term" value="F:methyltransferase activity"/>
    <property type="evidence" value="ECO:0007669"/>
    <property type="project" value="UniProtKB-KW"/>
</dbReference>
<evidence type="ECO:0000313" key="7">
    <source>
        <dbReference type="Proteomes" id="UP000290189"/>
    </source>
</evidence>
<evidence type="ECO:0000313" key="6">
    <source>
        <dbReference type="EMBL" id="SPQ93599.1"/>
    </source>
</evidence>
<dbReference type="SUPFAM" id="SSF53335">
    <property type="entry name" value="S-adenosyl-L-methionine-dependent methyltransferases"/>
    <property type="match status" value="1"/>
</dbReference>
<dbReference type="PANTHER" id="PTHR13393">
    <property type="entry name" value="SAM-DEPENDENT METHYLTRANSFERASE"/>
    <property type="match status" value="1"/>
</dbReference>